<comment type="caution">
    <text evidence="2">The sequence shown here is derived from an EMBL/GenBank/DDBJ whole genome shotgun (WGS) entry which is preliminary data.</text>
</comment>
<evidence type="ECO:0000313" key="2">
    <source>
        <dbReference type="EMBL" id="KUM99905.1"/>
    </source>
</evidence>
<keyword evidence="3" id="KW-1185">Reference proteome</keyword>
<dbReference type="STRING" id="67386.AQI95_35910"/>
<dbReference type="Proteomes" id="UP000053127">
    <property type="component" value="Unassembled WGS sequence"/>
</dbReference>
<protein>
    <submittedName>
        <fullName evidence="2">Uncharacterized protein</fullName>
    </submittedName>
</protein>
<dbReference type="OrthoDB" id="4271704at2"/>
<sequence>MSVGSREAAHHTLRNLIRTAHRHQTSVTITPRRYLGDVAEEIAAHLPGSWSAEISIHSHPAWQHDLIPLLWDDGELLRAVEDQRAPYAAVLSNGEGVELLLVERPGHPSDYLVGAFASEGFDDNTNEPIVPRSIAIPGDHQLVAAAIAERFLPAYHQALHARRLDTVAYALDTLREEYETLATMEESGRYSDATLLDPAELPHLEKQFADLAQYKLRNHLIHAPHLLEQCRPDQTPWPEDAVALDRIRNAISQWQDAFVEWRLFVPPGLLATASDEAKAQAKTRRDARLRPVIEIWIADGETFLRQARAAAPTPPRPLPGPAQGAPALPPALPALPGTPPPRR</sequence>
<reference evidence="2 3" key="1">
    <citation type="submission" date="2015-10" db="EMBL/GenBank/DDBJ databases">
        <title>Draft genome sequence of Streptomyces yokosukanensis DSM 40224, type strain for the species Streptomyces yokosukanensis.</title>
        <authorList>
            <person name="Ruckert C."/>
            <person name="Winkler A."/>
            <person name="Kalinowski J."/>
            <person name="Kampfer P."/>
            <person name="Glaeser S."/>
        </authorList>
    </citation>
    <scope>NUCLEOTIDE SEQUENCE [LARGE SCALE GENOMIC DNA]</scope>
    <source>
        <strain evidence="2 3">DSM 40224</strain>
    </source>
</reference>
<proteinExistence type="predicted"/>
<dbReference type="RefSeq" id="WP_079071755.1">
    <property type="nucleotide sequence ID" value="NZ_KQ948225.1"/>
</dbReference>
<evidence type="ECO:0000256" key="1">
    <source>
        <dbReference type="SAM" id="MobiDB-lite"/>
    </source>
</evidence>
<dbReference type="EMBL" id="LMWN01000059">
    <property type="protein sequence ID" value="KUM99905.1"/>
    <property type="molecule type" value="Genomic_DNA"/>
</dbReference>
<feature type="compositionally biased region" description="Pro residues" evidence="1">
    <location>
        <begin position="327"/>
        <end position="343"/>
    </location>
</feature>
<dbReference type="AlphaFoldDB" id="A0A117PZ68"/>
<feature type="region of interest" description="Disordered" evidence="1">
    <location>
        <begin position="307"/>
        <end position="343"/>
    </location>
</feature>
<name>A0A117PZ68_9ACTN</name>
<accession>A0A117PZ68</accession>
<organism evidence="2 3">
    <name type="scientific">Streptomyces yokosukanensis</name>
    <dbReference type="NCBI Taxonomy" id="67386"/>
    <lineage>
        <taxon>Bacteria</taxon>
        <taxon>Bacillati</taxon>
        <taxon>Actinomycetota</taxon>
        <taxon>Actinomycetes</taxon>
        <taxon>Kitasatosporales</taxon>
        <taxon>Streptomycetaceae</taxon>
        <taxon>Streptomyces</taxon>
    </lineage>
</organism>
<gene>
    <name evidence="2" type="ORF">AQI95_35910</name>
</gene>
<evidence type="ECO:0000313" key="3">
    <source>
        <dbReference type="Proteomes" id="UP000053127"/>
    </source>
</evidence>